<evidence type="ECO:0000313" key="1">
    <source>
        <dbReference type="EMBL" id="RXJ44298.1"/>
    </source>
</evidence>
<dbReference type="EMBL" id="SDDZ01000020">
    <property type="protein sequence ID" value="RXJ44298.1"/>
    <property type="molecule type" value="Genomic_DNA"/>
</dbReference>
<sequence>MIRITRVYSDKSGESHFEDIDMPLKNDGEIGFLSDKIPTKDIIFRTVKPDYDYDFHNAPQKQYIILLDGEIEIETSLGEKRTFKGGDILLMEDTEGKGHKTRNLQNIERRSIFITL</sequence>
<dbReference type="RefSeq" id="WP_129019014.1">
    <property type="nucleotide sequence ID" value="NZ_SDDZ01000020.1"/>
</dbReference>
<dbReference type="AlphaFoldDB" id="A0A4Q0XB10"/>
<evidence type="ECO:0000313" key="2">
    <source>
        <dbReference type="Proteomes" id="UP000289792"/>
    </source>
</evidence>
<comment type="caution">
    <text evidence="1">The sequence shown here is derived from an EMBL/GenBank/DDBJ whole genome shotgun (WGS) entry which is preliminary data.</text>
</comment>
<name>A0A4Q0XB10_9FLAO</name>
<dbReference type="Proteomes" id="UP000289792">
    <property type="component" value="Unassembled WGS sequence"/>
</dbReference>
<dbReference type="OrthoDB" id="4205621at2"/>
<dbReference type="SUPFAM" id="SSF51182">
    <property type="entry name" value="RmlC-like cupins"/>
    <property type="match status" value="1"/>
</dbReference>
<protein>
    <recommendedName>
        <fullName evidence="3">Cupin domain-containing protein</fullName>
    </recommendedName>
</protein>
<dbReference type="InterPro" id="IPR011051">
    <property type="entry name" value="RmlC_Cupin_sf"/>
</dbReference>
<proteinExistence type="predicted"/>
<keyword evidence="2" id="KW-1185">Reference proteome</keyword>
<accession>A0A4Q0XB10</accession>
<gene>
    <name evidence="1" type="ORF">ESZ48_18625</name>
</gene>
<dbReference type="InterPro" id="IPR014710">
    <property type="entry name" value="RmlC-like_jellyroll"/>
</dbReference>
<evidence type="ECO:0008006" key="3">
    <source>
        <dbReference type="Google" id="ProtNLM"/>
    </source>
</evidence>
<organism evidence="1 2">
    <name type="scientific">Gelidibacter gilvus</name>
    <dbReference type="NCBI Taxonomy" id="59602"/>
    <lineage>
        <taxon>Bacteria</taxon>
        <taxon>Pseudomonadati</taxon>
        <taxon>Bacteroidota</taxon>
        <taxon>Flavobacteriia</taxon>
        <taxon>Flavobacteriales</taxon>
        <taxon>Flavobacteriaceae</taxon>
        <taxon>Gelidibacter</taxon>
    </lineage>
</organism>
<dbReference type="Gene3D" id="2.60.120.10">
    <property type="entry name" value="Jelly Rolls"/>
    <property type="match status" value="1"/>
</dbReference>
<reference evidence="1 2" key="1">
    <citation type="submission" date="2019-01" db="EMBL/GenBank/DDBJ databases">
        <title>Genome sequence of the Antarctic species Gelidibacter gilvus ACAM 158(T).</title>
        <authorList>
            <person name="Bowman J.P."/>
        </authorList>
    </citation>
    <scope>NUCLEOTIDE SEQUENCE [LARGE SCALE GENOMIC DNA]</scope>
    <source>
        <strain evidence="1 2">IC158</strain>
    </source>
</reference>